<protein>
    <submittedName>
        <fullName evidence="2">Uncharacterized protein</fullName>
    </submittedName>
</protein>
<dbReference type="Proteomes" id="UP000324222">
    <property type="component" value="Unassembled WGS sequence"/>
</dbReference>
<feature type="compositionally biased region" description="Gly residues" evidence="1">
    <location>
        <begin position="171"/>
        <end position="180"/>
    </location>
</feature>
<feature type="compositionally biased region" description="Low complexity" evidence="1">
    <location>
        <begin position="88"/>
        <end position="103"/>
    </location>
</feature>
<feature type="region of interest" description="Disordered" evidence="1">
    <location>
        <begin position="1"/>
        <end position="103"/>
    </location>
</feature>
<proteinExistence type="predicted"/>
<gene>
    <name evidence="2" type="ORF">E2C01_061315</name>
</gene>
<evidence type="ECO:0000313" key="3">
    <source>
        <dbReference type="Proteomes" id="UP000324222"/>
    </source>
</evidence>
<evidence type="ECO:0000313" key="2">
    <source>
        <dbReference type="EMBL" id="MPC67149.1"/>
    </source>
</evidence>
<dbReference type="EMBL" id="VSRR010025813">
    <property type="protein sequence ID" value="MPC67149.1"/>
    <property type="molecule type" value="Genomic_DNA"/>
</dbReference>
<feature type="compositionally biased region" description="Polar residues" evidence="1">
    <location>
        <begin position="1"/>
        <end position="20"/>
    </location>
</feature>
<accession>A0A5B7HBC1</accession>
<organism evidence="2 3">
    <name type="scientific">Portunus trituberculatus</name>
    <name type="common">Swimming crab</name>
    <name type="synonym">Neptunus trituberculatus</name>
    <dbReference type="NCBI Taxonomy" id="210409"/>
    <lineage>
        <taxon>Eukaryota</taxon>
        <taxon>Metazoa</taxon>
        <taxon>Ecdysozoa</taxon>
        <taxon>Arthropoda</taxon>
        <taxon>Crustacea</taxon>
        <taxon>Multicrustacea</taxon>
        <taxon>Malacostraca</taxon>
        <taxon>Eumalacostraca</taxon>
        <taxon>Eucarida</taxon>
        <taxon>Decapoda</taxon>
        <taxon>Pleocyemata</taxon>
        <taxon>Brachyura</taxon>
        <taxon>Eubrachyura</taxon>
        <taxon>Portunoidea</taxon>
        <taxon>Portunidae</taxon>
        <taxon>Portuninae</taxon>
        <taxon>Portunus</taxon>
    </lineage>
</organism>
<comment type="caution">
    <text evidence="2">The sequence shown here is derived from an EMBL/GenBank/DDBJ whole genome shotgun (WGS) entry which is preliminary data.</text>
</comment>
<sequence length="231" mass="24158">MTPSTDPSFLPSGRSSSTPAHSPAAKAARPTYRSVPGSTPPTTTRAPTLSRDSRGSHEGWGAATLSQQARASLRQVRRASGRARRESSWSLWSSWSSSSWSSYSCAPCVTRASCREKAESGAVVSAHARSGPPQPSPCPSRPPDDTGLWGPRRGALHSGKSPAEKRAALWGGRGRGGGSGRSWAAVGDSEKGPEPPCKEKGAPTLSWGGAGRGKPERRTVGMRLSPEACMV</sequence>
<feature type="compositionally biased region" description="Polar residues" evidence="1">
    <location>
        <begin position="36"/>
        <end position="47"/>
    </location>
</feature>
<name>A0A5B7HBC1_PORTR</name>
<feature type="compositionally biased region" description="Basic and acidic residues" evidence="1">
    <location>
        <begin position="188"/>
        <end position="201"/>
    </location>
</feature>
<dbReference type="AlphaFoldDB" id="A0A5B7HBC1"/>
<feature type="region of interest" description="Disordered" evidence="1">
    <location>
        <begin position="116"/>
        <end position="231"/>
    </location>
</feature>
<reference evidence="2 3" key="1">
    <citation type="submission" date="2019-05" db="EMBL/GenBank/DDBJ databases">
        <title>Another draft genome of Portunus trituberculatus and its Hox gene families provides insights of decapod evolution.</title>
        <authorList>
            <person name="Jeong J.-H."/>
            <person name="Song I."/>
            <person name="Kim S."/>
            <person name="Choi T."/>
            <person name="Kim D."/>
            <person name="Ryu S."/>
            <person name="Kim W."/>
        </authorList>
    </citation>
    <scope>NUCLEOTIDE SEQUENCE [LARGE SCALE GENOMIC DNA]</scope>
    <source>
        <tissue evidence="2">Muscle</tissue>
    </source>
</reference>
<evidence type="ECO:0000256" key="1">
    <source>
        <dbReference type="SAM" id="MobiDB-lite"/>
    </source>
</evidence>
<feature type="compositionally biased region" description="Pro residues" evidence="1">
    <location>
        <begin position="132"/>
        <end position="141"/>
    </location>
</feature>
<keyword evidence="3" id="KW-1185">Reference proteome</keyword>